<accession>A0AAE0ZUW6</accession>
<sequence length="506" mass="56865">MATWCEELVIHRSLPWRLKTSTRSRGARALKSHQHGVVDFHILLELCCQRSLFKKITKRTIDRHLRTNDCTYGAFSRQMASFNFSLTVAFTFAIVDLLCGFGMGFLGDSRKLDFKLNLTLEPKHVTRARSENVKLRCEPGSSQSVQLEKFTLMRILKQNLSDDTENTWVSILEKKDVDVKNAVLEFVWPRATSEALGVYRCDAIGFTPDASIVSGNTPNIEIKMDEVTVNDALDVLRRAKARLQDEVSYNTVEIGELNDKLDGLIEEERNRSGVIDERLAASEHVKEAVVHRLLFPESPWPSGKYALLQPDTGCPLGLNFYGGHTGYFTIHGESSQGTRKTFANTKTYLTKPVVTTSGSEVFLTLKFCVSNTMTNNLPWPKGEYCIHSADGNCPEDFSTGIIRLDTEDTNNQDAKGGNHPSNVPSDLRFCCTKSGVHSTPMVLPTEKPFYLYRQQNPCQAVAGMNVTIDYFEVGVESGYNTVSGEHPYTVLKTNSRRFEVCYYSKK</sequence>
<dbReference type="InterPro" id="IPR031569">
    <property type="entry name" value="ApeC"/>
</dbReference>
<feature type="domain" description="Apextrin C-terminal" evidence="2">
    <location>
        <begin position="300"/>
        <end position="503"/>
    </location>
</feature>
<keyword evidence="4" id="KW-1185">Reference proteome</keyword>
<reference evidence="3" key="1">
    <citation type="journal article" date="2023" name="G3 (Bethesda)">
        <title>A reference genome for the long-term kleptoplast-retaining sea slug Elysia crispata morphotype clarki.</title>
        <authorList>
            <person name="Eastman K.E."/>
            <person name="Pendleton A.L."/>
            <person name="Shaikh M.A."/>
            <person name="Suttiyut T."/>
            <person name="Ogas R."/>
            <person name="Tomko P."/>
            <person name="Gavelis G."/>
            <person name="Widhalm J.R."/>
            <person name="Wisecaver J.H."/>
        </authorList>
    </citation>
    <scope>NUCLEOTIDE SEQUENCE</scope>
    <source>
        <strain evidence="3">ECLA1</strain>
    </source>
</reference>
<feature type="transmembrane region" description="Helical" evidence="1">
    <location>
        <begin position="84"/>
        <end position="106"/>
    </location>
</feature>
<dbReference type="AlphaFoldDB" id="A0AAE0ZUW6"/>
<proteinExistence type="predicted"/>
<dbReference type="PANTHER" id="PTHR19324:SF33">
    <property type="entry name" value="MUCIN-5AC"/>
    <property type="match status" value="1"/>
</dbReference>
<dbReference type="Pfam" id="PF16977">
    <property type="entry name" value="ApeC"/>
    <property type="match status" value="1"/>
</dbReference>
<evidence type="ECO:0000313" key="4">
    <source>
        <dbReference type="Proteomes" id="UP001283361"/>
    </source>
</evidence>
<evidence type="ECO:0000256" key="1">
    <source>
        <dbReference type="SAM" id="Phobius"/>
    </source>
</evidence>
<dbReference type="EMBL" id="JAWDGP010003316">
    <property type="protein sequence ID" value="KAK3775491.1"/>
    <property type="molecule type" value="Genomic_DNA"/>
</dbReference>
<keyword evidence="1" id="KW-0812">Transmembrane</keyword>
<evidence type="ECO:0000313" key="3">
    <source>
        <dbReference type="EMBL" id="KAK3775491.1"/>
    </source>
</evidence>
<keyword evidence="1" id="KW-1133">Transmembrane helix</keyword>
<name>A0AAE0ZUW6_9GAST</name>
<gene>
    <name evidence="3" type="ORF">RRG08_027246</name>
</gene>
<organism evidence="3 4">
    <name type="scientific">Elysia crispata</name>
    <name type="common">lettuce slug</name>
    <dbReference type="NCBI Taxonomy" id="231223"/>
    <lineage>
        <taxon>Eukaryota</taxon>
        <taxon>Metazoa</taxon>
        <taxon>Spiralia</taxon>
        <taxon>Lophotrochozoa</taxon>
        <taxon>Mollusca</taxon>
        <taxon>Gastropoda</taxon>
        <taxon>Heterobranchia</taxon>
        <taxon>Euthyneura</taxon>
        <taxon>Panpulmonata</taxon>
        <taxon>Sacoglossa</taxon>
        <taxon>Placobranchoidea</taxon>
        <taxon>Plakobranchidae</taxon>
        <taxon>Elysia</taxon>
    </lineage>
</organism>
<evidence type="ECO:0000259" key="2">
    <source>
        <dbReference type="Pfam" id="PF16977"/>
    </source>
</evidence>
<dbReference type="PANTHER" id="PTHR19324">
    <property type="entry name" value="PERFORIN-LIKE PROTEIN 1"/>
    <property type="match status" value="1"/>
</dbReference>
<dbReference type="Proteomes" id="UP001283361">
    <property type="component" value="Unassembled WGS sequence"/>
</dbReference>
<protein>
    <recommendedName>
        <fullName evidence="2">Apextrin C-terminal domain-containing protein</fullName>
    </recommendedName>
</protein>
<comment type="caution">
    <text evidence="3">The sequence shown here is derived from an EMBL/GenBank/DDBJ whole genome shotgun (WGS) entry which is preliminary data.</text>
</comment>
<keyword evidence="1" id="KW-0472">Membrane</keyword>